<evidence type="ECO:0008006" key="4">
    <source>
        <dbReference type="Google" id="ProtNLM"/>
    </source>
</evidence>
<evidence type="ECO:0000256" key="1">
    <source>
        <dbReference type="SAM" id="MobiDB-lite"/>
    </source>
</evidence>
<feature type="compositionally biased region" description="Low complexity" evidence="1">
    <location>
        <begin position="99"/>
        <end position="109"/>
    </location>
</feature>
<protein>
    <recommendedName>
        <fullName evidence="4">FkbM family methyltransferase</fullName>
    </recommendedName>
</protein>
<dbReference type="SUPFAM" id="SSF53335">
    <property type="entry name" value="S-adenosyl-L-methionine-dependent methyltransferases"/>
    <property type="match status" value="1"/>
</dbReference>
<reference evidence="2 3" key="1">
    <citation type="journal article" date="2019" name="Emerg. Microbes Infect.">
        <title>Comprehensive subspecies identification of 175 nontuberculous mycobacteria species based on 7547 genomic profiles.</title>
        <authorList>
            <person name="Matsumoto Y."/>
            <person name="Kinjo T."/>
            <person name="Motooka D."/>
            <person name="Nabeya D."/>
            <person name="Jung N."/>
            <person name="Uechi K."/>
            <person name="Horii T."/>
            <person name="Iida T."/>
            <person name="Fujita J."/>
            <person name="Nakamura S."/>
        </authorList>
    </citation>
    <scope>NUCLEOTIDE SEQUENCE [LARGE SCALE GENOMIC DNA]</scope>
    <source>
        <strain evidence="2 3">JCM 17783</strain>
    </source>
</reference>
<dbReference type="PANTHER" id="PTHR36973">
    <property type="entry name" value="SLL1456 PROTEIN-RELATED"/>
    <property type="match status" value="1"/>
</dbReference>
<sequence>MPLLDNARLIARGVSLEVPRYFSERAWKRQFVNQLKSRQVDVVLDVGANSGQYAMGLRKRGYQGRLVSFEPLAGPFSDLQSNAAKDPLWECRRHHSAMSMGRSRSMSRATPVKAAPSCRC</sequence>
<dbReference type="KEGG" id="msto:MSTO_11800"/>
<proteinExistence type="predicted"/>
<dbReference type="Proteomes" id="UP000467130">
    <property type="component" value="Chromosome"/>
</dbReference>
<gene>
    <name evidence="2" type="ORF">MSTO_11800</name>
</gene>
<dbReference type="AlphaFoldDB" id="A0A7I7Q3P3"/>
<dbReference type="InterPro" id="IPR006342">
    <property type="entry name" value="FkbM_mtfrase"/>
</dbReference>
<feature type="region of interest" description="Disordered" evidence="1">
    <location>
        <begin position="99"/>
        <end position="120"/>
    </location>
</feature>
<dbReference type="PANTHER" id="PTHR36973:SF4">
    <property type="entry name" value="NODULATION PROTEIN"/>
    <property type="match status" value="1"/>
</dbReference>
<evidence type="ECO:0000313" key="2">
    <source>
        <dbReference type="EMBL" id="BBY20975.1"/>
    </source>
</evidence>
<dbReference type="EMBL" id="AP022587">
    <property type="protein sequence ID" value="BBY20975.1"/>
    <property type="molecule type" value="Genomic_DNA"/>
</dbReference>
<name>A0A7I7Q3P3_9MYCO</name>
<evidence type="ECO:0000313" key="3">
    <source>
        <dbReference type="Proteomes" id="UP000467130"/>
    </source>
</evidence>
<dbReference type="Gene3D" id="3.40.50.150">
    <property type="entry name" value="Vaccinia Virus protein VP39"/>
    <property type="match status" value="1"/>
</dbReference>
<dbReference type="InterPro" id="IPR053188">
    <property type="entry name" value="FkbM_Methyltransferase"/>
</dbReference>
<dbReference type="NCBIfam" id="TIGR01444">
    <property type="entry name" value="fkbM_fam"/>
    <property type="match status" value="1"/>
</dbReference>
<accession>A0A7I7Q3P3</accession>
<dbReference type="InterPro" id="IPR029063">
    <property type="entry name" value="SAM-dependent_MTases_sf"/>
</dbReference>
<dbReference type="GO" id="GO:0008171">
    <property type="term" value="F:O-methyltransferase activity"/>
    <property type="evidence" value="ECO:0007669"/>
    <property type="project" value="TreeGrafter"/>
</dbReference>
<organism evidence="2 3">
    <name type="scientific">Mycobacterium stomatepiae</name>
    <dbReference type="NCBI Taxonomy" id="470076"/>
    <lineage>
        <taxon>Bacteria</taxon>
        <taxon>Bacillati</taxon>
        <taxon>Actinomycetota</taxon>
        <taxon>Actinomycetes</taxon>
        <taxon>Mycobacteriales</taxon>
        <taxon>Mycobacteriaceae</taxon>
        <taxon>Mycobacterium</taxon>
        <taxon>Mycobacterium simiae complex</taxon>
    </lineage>
</organism>
<keyword evidence="3" id="KW-1185">Reference proteome</keyword>